<protein>
    <submittedName>
        <fullName evidence="1">Heme-binding protein</fullName>
    </submittedName>
</protein>
<organism evidence="1 2">
    <name type="scientific">Aquirufa esocilacus</name>
    <dbReference type="NCBI Taxonomy" id="3096513"/>
    <lineage>
        <taxon>Bacteria</taxon>
        <taxon>Pseudomonadati</taxon>
        <taxon>Bacteroidota</taxon>
        <taxon>Cytophagia</taxon>
        <taxon>Cytophagales</taxon>
        <taxon>Flectobacillaceae</taxon>
        <taxon>Aquirufa</taxon>
    </lineage>
</organism>
<dbReference type="PANTHER" id="PTHR11220:SF58">
    <property type="entry name" value="SOUL HEME-BINDING FAMILY PROTEIN"/>
    <property type="match status" value="1"/>
</dbReference>
<reference evidence="1 2" key="1">
    <citation type="submission" date="2024-03" db="EMBL/GenBank/DDBJ databases">
        <title>Aquirufa genome sequencing.</title>
        <authorList>
            <person name="Pitt A."/>
            <person name="Hahn M.W."/>
        </authorList>
    </citation>
    <scope>NUCLEOTIDE SEQUENCE [LARGE SCALE GENOMIC DNA]</scope>
    <source>
        <strain evidence="1 2">HETE-83D</strain>
    </source>
</reference>
<dbReference type="Proteomes" id="UP001598019">
    <property type="component" value="Unassembled WGS sequence"/>
</dbReference>
<dbReference type="Gene3D" id="3.20.80.10">
    <property type="entry name" value="Regulatory factor, effector binding domain"/>
    <property type="match status" value="1"/>
</dbReference>
<keyword evidence="2" id="KW-1185">Reference proteome</keyword>
<sequence length="198" mass="22495">MKAFYLVAGIAFVFLMIQSYKVVSSSLKTENQKYRLVRTEAQFEIRFYPSATFAKIYSQGTNYKSVASSGFRKLAGYIFGGNEQKQSIAMTAPVRMEMTDKGSTMSFVMPDKYKESDLPKPNDSSVQIVKSSPQYVAAITFGGYADDEKIKEKRDQLLKLIQEKGIKVAGEYSFLGYNAPFQFWGRKNEVVIPIEWKE</sequence>
<comment type="caution">
    <text evidence="1">The sequence shown here is derived from an EMBL/GenBank/DDBJ whole genome shotgun (WGS) entry which is preliminary data.</text>
</comment>
<dbReference type="RefSeq" id="WP_377981200.1">
    <property type="nucleotide sequence ID" value="NZ_JBBKXX010000003.1"/>
</dbReference>
<dbReference type="Pfam" id="PF04832">
    <property type="entry name" value="SOUL"/>
    <property type="match status" value="1"/>
</dbReference>
<dbReference type="EMBL" id="JBBKXX010000003">
    <property type="protein sequence ID" value="MFD3408838.1"/>
    <property type="molecule type" value="Genomic_DNA"/>
</dbReference>
<dbReference type="SUPFAM" id="SSF55136">
    <property type="entry name" value="Probable bacterial effector-binding domain"/>
    <property type="match status" value="1"/>
</dbReference>
<evidence type="ECO:0000313" key="2">
    <source>
        <dbReference type="Proteomes" id="UP001598019"/>
    </source>
</evidence>
<gene>
    <name evidence="1" type="ORF">SKC37_09240</name>
</gene>
<accession>A0ABW6DJG9</accession>
<dbReference type="InterPro" id="IPR011256">
    <property type="entry name" value="Reg_factor_effector_dom_sf"/>
</dbReference>
<name>A0ABW6DJG9_9BACT</name>
<dbReference type="PANTHER" id="PTHR11220">
    <property type="entry name" value="HEME-BINDING PROTEIN-RELATED"/>
    <property type="match status" value="1"/>
</dbReference>
<dbReference type="InterPro" id="IPR006917">
    <property type="entry name" value="SOUL_heme-bd"/>
</dbReference>
<proteinExistence type="predicted"/>
<evidence type="ECO:0000313" key="1">
    <source>
        <dbReference type="EMBL" id="MFD3408838.1"/>
    </source>
</evidence>